<evidence type="ECO:0000313" key="1">
    <source>
        <dbReference type="EMBL" id="QJH92910.1"/>
    </source>
</evidence>
<organism evidence="2">
    <name type="scientific">viral metagenome</name>
    <dbReference type="NCBI Taxonomy" id="1070528"/>
    <lineage>
        <taxon>unclassified sequences</taxon>
        <taxon>metagenomes</taxon>
        <taxon>organismal metagenomes</taxon>
    </lineage>
</organism>
<dbReference type="EMBL" id="MT143962">
    <property type="protein sequence ID" value="QJH93274.1"/>
    <property type="molecule type" value="Genomic_DNA"/>
</dbReference>
<dbReference type="EMBL" id="MT143930">
    <property type="protein sequence ID" value="QJH92910.1"/>
    <property type="molecule type" value="Genomic_DNA"/>
</dbReference>
<proteinExistence type="predicted"/>
<name>A0A6M3X676_9ZZZZ</name>
<dbReference type="AlphaFoldDB" id="A0A6M3X676"/>
<protein>
    <submittedName>
        <fullName evidence="2">Uncharacterized protein</fullName>
    </submittedName>
</protein>
<accession>A0A6M3X676</accession>
<sequence>MKDKEKTVAIIARLPKIWDDELKKIARAEFRTKASLIRAAIWDYLKDKVIT</sequence>
<reference evidence="2" key="1">
    <citation type="submission" date="2020-03" db="EMBL/GenBank/DDBJ databases">
        <title>The deep terrestrial virosphere.</title>
        <authorList>
            <person name="Holmfeldt K."/>
            <person name="Nilsson E."/>
            <person name="Simone D."/>
            <person name="Lopez-Fernandez M."/>
            <person name="Wu X."/>
            <person name="de Brujin I."/>
            <person name="Lundin D."/>
            <person name="Andersson A."/>
            <person name="Bertilsson S."/>
            <person name="Dopson M."/>
        </authorList>
    </citation>
    <scope>NUCLEOTIDE SEQUENCE</scope>
    <source>
        <strain evidence="1">MM171A02262</strain>
        <strain evidence="2">MM171B04104</strain>
    </source>
</reference>
<gene>
    <name evidence="1" type="ORF">MM171A02262_0009</name>
    <name evidence="2" type="ORF">MM171B04104_0006</name>
</gene>
<evidence type="ECO:0000313" key="2">
    <source>
        <dbReference type="EMBL" id="QJH93274.1"/>
    </source>
</evidence>